<dbReference type="GO" id="GO:0004497">
    <property type="term" value="F:monooxygenase activity"/>
    <property type="evidence" value="ECO:0007669"/>
    <property type="project" value="UniProtKB-KW"/>
</dbReference>
<dbReference type="InterPro" id="IPR006905">
    <property type="entry name" value="Flavin_halogenase"/>
</dbReference>
<evidence type="ECO:0000313" key="4">
    <source>
        <dbReference type="Proteomes" id="UP001321450"/>
    </source>
</evidence>
<dbReference type="AlphaFoldDB" id="A0AAU9CG71"/>
<dbReference type="KEGG" id="meiy:MIN45_P2255"/>
<evidence type="ECO:0000313" key="3">
    <source>
        <dbReference type="EMBL" id="BCX89881.1"/>
    </source>
</evidence>
<dbReference type="Pfam" id="PF13450">
    <property type="entry name" value="NAD_binding_8"/>
    <property type="match status" value="1"/>
</dbReference>
<dbReference type="Gene3D" id="3.50.50.60">
    <property type="entry name" value="FAD/NAD(P)-binding domain"/>
    <property type="match status" value="1"/>
</dbReference>
<evidence type="ECO:0008006" key="5">
    <source>
        <dbReference type="Google" id="ProtNLM"/>
    </source>
</evidence>
<organism evidence="3 4">
    <name type="scientific">Methylomarinovum tepidoasis</name>
    <dbReference type="NCBI Taxonomy" id="2840183"/>
    <lineage>
        <taxon>Bacteria</taxon>
        <taxon>Pseudomonadati</taxon>
        <taxon>Pseudomonadota</taxon>
        <taxon>Gammaproteobacteria</taxon>
        <taxon>Methylococcales</taxon>
        <taxon>Methylothermaceae</taxon>
        <taxon>Methylomarinovum</taxon>
    </lineage>
</organism>
<dbReference type="PANTHER" id="PTHR43747:SF5">
    <property type="entry name" value="FAD-BINDING DOMAIN-CONTAINING PROTEIN"/>
    <property type="match status" value="1"/>
</dbReference>
<reference evidence="4" key="1">
    <citation type="journal article" date="2024" name="Int. J. Syst. Evol. Microbiol.">
        <title>Methylomarinovum tepidoasis sp. nov., a moderately thermophilic methanotroph of the family Methylothermaceae isolated from a deep-sea hydrothermal field.</title>
        <authorList>
            <person name="Hirayama H."/>
            <person name="Takaki Y."/>
            <person name="Abe M."/>
            <person name="Miyazaki M."/>
            <person name="Uematsu K."/>
            <person name="Matsui Y."/>
            <person name="Takai K."/>
        </authorList>
    </citation>
    <scope>NUCLEOTIDE SEQUENCE [LARGE SCALE GENOMIC DNA]</scope>
    <source>
        <strain evidence="4">IN45</strain>
    </source>
</reference>
<sequence length="436" mass="49037">MSGPPRHCDIAVIGAGPAGSSAAALLARDGFDVVVLERARYPRPMVGESLIPHFWKYTDLTGATPAIEAEGFVAKAGGITVWDGEIHRIRFADFGFERPALHVERDVFDHLLLRHAKRCGARVFEQVTVTDVVPGEEIRLRWVDRCGNPPARGSLRCRYLVDASGASSLVARRLGRRHLARSPHQFLSFWGYFENSRFIDGEGRARDFAALKAVRPVTFVCAYEDGWIWHIPLRRSTSVGLVIYRDRVRGLEGAARQRYFLETCARAPCLRELLAPARFVEGSLSGRPDFSYHVTQVAEDNLYCIGDAGGFVDPVFSHGVLNAFYGASLAALAIRESLHDPPRRRRHAQLCAHRLHQFYSFSRALALGDVGVNGVDFELVRRFMRSVPRRELELMLAVSHITHRTRHFRRLIEAAGLTALDGRLEDKARRLPRLWI</sequence>
<accession>A0AAU9CG71</accession>
<evidence type="ECO:0000256" key="1">
    <source>
        <dbReference type="ARBA" id="ARBA00023002"/>
    </source>
</evidence>
<gene>
    <name evidence="3" type="ORF">MIN45_P2255</name>
</gene>
<dbReference type="Pfam" id="PF04820">
    <property type="entry name" value="Trp_halogenase"/>
    <property type="match status" value="1"/>
</dbReference>
<keyword evidence="2" id="KW-0503">Monooxygenase</keyword>
<dbReference type="SUPFAM" id="SSF51905">
    <property type="entry name" value="FAD/NAD(P)-binding domain"/>
    <property type="match status" value="1"/>
</dbReference>
<dbReference type="InterPro" id="IPR036188">
    <property type="entry name" value="FAD/NAD-bd_sf"/>
</dbReference>
<keyword evidence="4" id="KW-1185">Reference proteome</keyword>
<keyword evidence="1" id="KW-0560">Oxidoreductase</keyword>
<name>A0AAU9CG71_9GAMM</name>
<proteinExistence type="predicted"/>
<dbReference type="Proteomes" id="UP001321450">
    <property type="component" value="Chromosome"/>
</dbReference>
<dbReference type="PANTHER" id="PTHR43747">
    <property type="entry name" value="FAD-BINDING PROTEIN"/>
    <property type="match status" value="1"/>
</dbReference>
<dbReference type="EMBL" id="AP024718">
    <property type="protein sequence ID" value="BCX89881.1"/>
    <property type="molecule type" value="Genomic_DNA"/>
</dbReference>
<evidence type="ECO:0000256" key="2">
    <source>
        <dbReference type="ARBA" id="ARBA00023033"/>
    </source>
</evidence>
<dbReference type="RefSeq" id="WP_286292455.1">
    <property type="nucleotide sequence ID" value="NZ_AP024718.1"/>
</dbReference>
<dbReference type="PRINTS" id="PR00420">
    <property type="entry name" value="RNGMNOXGNASE"/>
</dbReference>
<protein>
    <recommendedName>
        <fullName evidence="5">NAD(P)/FAD-dependent oxidoreductase</fullName>
    </recommendedName>
</protein>
<dbReference type="InterPro" id="IPR050816">
    <property type="entry name" value="Flavin-dep_Halogenase_NPB"/>
</dbReference>